<protein>
    <submittedName>
        <fullName evidence="3">Uncharacterized protein</fullName>
    </submittedName>
</protein>
<feature type="compositionally biased region" description="Acidic residues" evidence="1">
    <location>
        <begin position="89"/>
        <end position="98"/>
    </location>
</feature>
<dbReference type="AlphaFoldDB" id="J7S6L3"/>
<feature type="chain" id="PRO_5003796487" evidence="2">
    <location>
        <begin position="20"/>
        <end position="98"/>
    </location>
</feature>
<organism evidence="3 4">
    <name type="scientific">Fibroporia radiculosa</name>
    <dbReference type="NCBI Taxonomy" id="599839"/>
    <lineage>
        <taxon>Eukaryota</taxon>
        <taxon>Fungi</taxon>
        <taxon>Dikarya</taxon>
        <taxon>Basidiomycota</taxon>
        <taxon>Agaricomycotina</taxon>
        <taxon>Agaricomycetes</taxon>
        <taxon>Polyporales</taxon>
        <taxon>Fibroporiaceae</taxon>
        <taxon>Fibroporia</taxon>
    </lineage>
</organism>
<evidence type="ECO:0000313" key="4">
    <source>
        <dbReference type="Proteomes" id="UP000006352"/>
    </source>
</evidence>
<proteinExistence type="predicted"/>
<evidence type="ECO:0000313" key="3">
    <source>
        <dbReference type="EMBL" id="CCM07164.1"/>
    </source>
</evidence>
<feature type="signal peptide" evidence="2">
    <location>
        <begin position="1"/>
        <end position="19"/>
    </location>
</feature>
<dbReference type="EMBL" id="HE797679">
    <property type="protein sequence ID" value="CCM07164.1"/>
    <property type="molecule type" value="Genomic_DNA"/>
</dbReference>
<keyword evidence="2" id="KW-0732">Signal</keyword>
<feature type="compositionally biased region" description="Acidic residues" evidence="1">
    <location>
        <begin position="69"/>
        <end position="81"/>
    </location>
</feature>
<gene>
    <name evidence="3" type="ORF">FIBRA_09503</name>
</gene>
<dbReference type="Proteomes" id="UP000006352">
    <property type="component" value="Unassembled WGS sequence"/>
</dbReference>
<feature type="region of interest" description="Disordered" evidence="1">
    <location>
        <begin position="53"/>
        <end position="98"/>
    </location>
</feature>
<dbReference type="InParanoid" id="J7S6L3"/>
<accession>J7S6L3</accession>
<dbReference type="RefSeq" id="XP_012177185.1">
    <property type="nucleotide sequence ID" value="XM_012321795.1"/>
</dbReference>
<keyword evidence="4" id="KW-1185">Reference proteome</keyword>
<evidence type="ECO:0000256" key="1">
    <source>
        <dbReference type="SAM" id="MobiDB-lite"/>
    </source>
</evidence>
<feature type="compositionally biased region" description="Basic and acidic residues" evidence="1">
    <location>
        <begin position="55"/>
        <end position="68"/>
    </location>
</feature>
<name>J7S6L3_9APHY</name>
<reference evidence="3 4" key="1">
    <citation type="journal article" date="2012" name="Appl. Environ. Microbiol.">
        <title>Short-read sequencing for genomic analysis of the brown rot fungus Fibroporia radiculosa.</title>
        <authorList>
            <person name="Tang J.D."/>
            <person name="Perkins A.D."/>
            <person name="Sonstegard T.S."/>
            <person name="Schroeder S.G."/>
            <person name="Burgess S.C."/>
            <person name="Diehl S.V."/>
        </authorList>
    </citation>
    <scope>NUCLEOTIDE SEQUENCE [LARGE SCALE GENOMIC DNA]</scope>
    <source>
        <strain evidence="3 4">TFFH 294</strain>
    </source>
</reference>
<evidence type="ECO:0000256" key="2">
    <source>
        <dbReference type="SAM" id="SignalP"/>
    </source>
</evidence>
<dbReference type="GeneID" id="24102064"/>
<sequence length="98" mass="10013">MLPDVLKVHLCWVVTVVVGSNDGEGGRGMREGALGSGGDVECPLVFSFQMADCGAKGEGDNEGEGKDGEEGDGVGLLEEEDGKGKNEDEGGDEEPAGE</sequence>
<dbReference type="HOGENOM" id="CLU_154010_0_0_1"/>